<dbReference type="Gene3D" id="1.10.287.690">
    <property type="entry name" value="Helix hairpin bin"/>
    <property type="match status" value="1"/>
</dbReference>
<evidence type="ECO:0000256" key="6">
    <source>
        <dbReference type="ARBA" id="ARBA00022932"/>
    </source>
</evidence>
<proteinExistence type="inferred from homology"/>
<keyword evidence="3" id="KW-0808">Transferase</keyword>
<dbReference type="InterPro" id="IPR004868">
    <property type="entry name" value="DNA-dir_DNA_pol_B_mt/vir"/>
</dbReference>
<keyword evidence="5" id="KW-0235">DNA replication</keyword>
<evidence type="ECO:0000256" key="4">
    <source>
        <dbReference type="ARBA" id="ARBA00022695"/>
    </source>
</evidence>
<feature type="domain" description="DNA-directed DNA polymerase family B mitochondria/virus" evidence="9">
    <location>
        <begin position="6"/>
        <end position="61"/>
    </location>
</feature>
<comment type="catalytic activity">
    <reaction evidence="8">
        <text>DNA(n) + a 2'-deoxyribonucleoside 5'-triphosphate = DNA(n+1) + diphosphate</text>
        <dbReference type="Rhea" id="RHEA:22508"/>
        <dbReference type="Rhea" id="RHEA-COMP:17339"/>
        <dbReference type="Rhea" id="RHEA-COMP:17340"/>
        <dbReference type="ChEBI" id="CHEBI:33019"/>
        <dbReference type="ChEBI" id="CHEBI:61560"/>
        <dbReference type="ChEBI" id="CHEBI:173112"/>
        <dbReference type="EC" id="2.7.7.7"/>
    </reaction>
</comment>
<dbReference type="EMBL" id="SNRW01005291">
    <property type="protein sequence ID" value="KAA6385380.1"/>
    <property type="molecule type" value="Genomic_DNA"/>
</dbReference>
<dbReference type="EC" id="2.7.7.7" evidence="2"/>
<dbReference type="SUPFAM" id="SSF56672">
    <property type="entry name" value="DNA/RNA polymerases"/>
    <property type="match status" value="1"/>
</dbReference>
<dbReference type="GO" id="GO:0003887">
    <property type="term" value="F:DNA-directed DNA polymerase activity"/>
    <property type="evidence" value="ECO:0007669"/>
    <property type="project" value="UniProtKB-KW"/>
</dbReference>
<keyword evidence="4" id="KW-0548">Nucleotidyltransferase</keyword>
<comment type="similarity">
    <text evidence="1">Belongs to the DNA polymerase type-B family.</text>
</comment>
<dbReference type="AlphaFoldDB" id="A0A5J4VSI2"/>
<dbReference type="PROSITE" id="PS00116">
    <property type="entry name" value="DNA_POLYMERASE_B"/>
    <property type="match status" value="1"/>
</dbReference>
<keyword evidence="7" id="KW-0238">DNA-binding</keyword>
<gene>
    <name evidence="10" type="ORF">EZS28_019095</name>
</gene>
<evidence type="ECO:0000313" key="10">
    <source>
        <dbReference type="EMBL" id="KAA6385380.1"/>
    </source>
</evidence>
<sequence>MTFSKHLAFAPFVQHFSQQRIKAKLDKNKELEQYSKILMNSSYGSDGINQEQFTDIKIDRQLADNVYAVKYEKQKFNCIRCLDSSKFHFVYGDTDSMKLAFAGNPNRDYNQGFSEIITNQQFYDQNFYKFFPDPCKEVYDEKKLLGVAYEHCGSSLIALAPTNYWLLEDLDKKLPQTVKLKGFNLKSDPQINKDAYEDNIKNGTVAQGKNILLRQHQGKKSQIEVFKSDITGTHTKMIVLPNQCCCSFVWQLTADKYIVQ</sequence>
<dbReference type="GO" id="GO:0006260">
    <property type="term" value="P:DNA replication"/>
    <property type="evidence" value="ECO:0007669"/>
    <property type="project" value="UniProtKB-KW"/>
</dbReference>
<protein>
    <recommendedName>
        <fullName evidence="2">DNA-directed DNA polymerase</fullName>
        <ecNumber evidence="2">2.7.7.7</ecNumber>
    </recommendedName>
</protein>
<evidence type="ECO:0000256" key="2">
    <source>
        <dbReference type="ARBA" id="ARBA00012417"/>
    </source>
</evidence>
<reference evidence="10 11" key="1">
    <citation type="submission" date="2019-03" db="EMBL/GenBank/DDBJ databases">
        <title>Single cell metagenomics reveals metabolic interactions within the superorganism composed of flagellate Streblomastix strix and complex community of Bacteroidetes bacteria on its surface.</title>
        <authorList>
            <person name="Treitli S.C."/>
            <person name="Kolisko M."/>
            <person name="Husnik F."/>
            <person name="Keeling P."/>
            <person name="Hampl V."/>
        </authorList>
    </citation>
    <scope>NUCLEOTIDE SEQUENCE [LARGE SCALE GENOMIC DNA]</scope>
    <source>
        <strain evidence="10">ST1C</strain>
    </source>
</reference>
<keyword evidence="6" id="KW-0239">DNA-directed DNA polymerase</keyword>
<evidence type="ECO:0000256" key="3">
    <source>
        <dbReference type="ARBA" id="ARBA00022679"/>
    </source>
</evidence>
<dbReference type="InterPro" id="IPR043502">
    <property type="entry name" value="DNA/RNA_pol_sf"/>
</dbReference>
<evidence type="ECO:0000256" key="1">
    <source>
        <dbReference type="ARBA" id="ARBA00005755"/>
    </source>
</evidence>
<evidence type="ECO:0000313" key="11">
    <source>
        <dbReference type="Proteomes" id="UP000324800"/>
    </source>
</evidence>
<comment type="caution">
    <text evidence="10">The sequence shown here is derived from an EMBL/GenBank/DDBJ whole genome shotgun (WGS) entry which is preliminary data.</text>
</comment>
<dbReference type="GO" id="GO:0003677">
    <property type="term" value="F:DNA binding"/>
    <property type="evidence" value="ECO:0007669"/>
    <property type="project" value="UniProtKB-KW"/>
</dbReference>
<dbReference type="Proteomes" id="UP000324800">
    <property type="component" value="Unassembled WGS sequence"/>
</dbReference>
<evidence type="ECO:0000256" key="5">
    <source>
        <dbReference type="ARBA" id="ARBA00022705"/>
    </source>
</evidence>
<dbReference type="Pfam" id="PF03175">
    <property type="entry name" value="DNA_pol_B_2"/>
    <property type="match status" value="1"/>
</dbReference>
<dbReference type="OrthoDB" id="6602337at2759"/>
<evidence type="ECO:0000259" key="9">
    <source>
        <dbReference type="Pfam" id="PF03175"/>
    </source>
</evidence>
<organism evidence="10 11">
    <name type="scientific">Streblomastix strix</name>
    <dbReference type="NCBI Taxonomy" id="222440"/>
    <lineage>
        <taxon>Eukaryota</taxon>
        <taxon>Metamonada</taxon>
        <taxon>Preaxostyla</taxon>
        <taxon>Oxymonadida</taxon>
        <taxon>Streblomastigidae</taxon>
        <taxon>Streblomastix</taxon>
    </lineage>
</organism>
<evidence type="ECO:0000256" key="7">
    <source>
        <dbReference type="ARBA" id="ARBA00023125"/>
    </source>
</evidence>
<evidence type="ECO:0000256" key="8">
    <source>
        <dbReference type="ARBA" id="ARBA00049244"/>
    </source>
</evidence>
<dbReference type="InterPro" id="IPR017964">
    <property type="entry name" value="DNA-dir_DNA_pol_B_CS"/>
</dbReference>
<name>A0A5J4VSI2_9EUKA</name>
<dbReference type="GO" id="GO:0000166">
    <property type="term" value="F:nucleotide binding"/>
    <property type="evidence" value="ECO:0007669"/>
    <property type="project" value="InterPro"/>
</dbReference>
<accession>A0A5J4VSI2</accession>